<dbReference type="AlphaFoldDB" id="A0A317XWA3"/>
<dbReference type="Proteomes" id="UP000246740">
    <property type="component" value="Unassembled WGS sequence"/>
</dbReference>
<dbReference type="GO" id="GO:0016020">
    <property type="term" value="C:membrane"/>
    <property type="evidence" value="ECO:0007669"/>
    <property type="project" value="UniProtKB-SubCell"/>
</dbReference>
<dbReference type="InParanoid" id="A0A317XWA3"/>
<dbReference type="EMBL" id="KZ819189">
    <property type="protein sequence ID" value="PWZ02113.1"/>
    <property type="molecule type" value="Genomic_DNA"/>
</dbReference>
<dbReference type="OrthoDB" id="430354at2759"/>
<evidence type="ECO:0000256" key="4">
    <source>
        <dbReference type="ARBA" id="ARBA00022679"/>
    </source>
</evidence>
<reference evidence="12 13" key="1">
    <citation type="journal article" date="2018" name="Mol. Biol. Evol.">
        <title>Broad Genomic Sampling Reveals a Smut Pathogenic Ancestry of the Fungal Clade Ustilaginomycotina.</title>
        <authorList>
            <person name="Kijpornyongpan T."/>
            <person name="Mondo S.J."/>
            <person name="Barry K."/>
            <person name="Sandor L."/>
            <person name="Lee J."/>
            <person name="Lipzen A."/>
            <person name="Pangilinan J."/>
            <person name="LaButti K."/>
            <person name="Hainaut M."/>
            <person name="Henrissat B."/>
            <person name="Grigoriev I.V."/>
            <person name="Spatafora J.W."/>
            <person name="Aime M.C."/>
        </authorList>
    </citation>
    <scope>NUCLEOTIDE SEQUENCE [LARGE SCALE GENOMIC DNA]</scope>
    <source>
        <strain evidence="12 13">MCA 3645</strain>
    </source>
</reference>
<feature type="transmembrane region" description="Helical" evidence="11">
    <location>
        <begin position="117"/>
        <end position="137"/>
    </location>
</feature>
<sequence>MTETAAPGGRFRGRILDYDANSSTEDVLTGSRPAVPARAASYTQEHPPPRYVEHPISAASSSPGSPVLYDSNSKPSLFNAGQSLPSFSNSGAKSSSLNYYLYTRKGRRGLVSQAKLLSFKVLVPLAFFVLGLIKIFVFPSTLEHNVSGEVAKHAHEAVFLNSWTEHVRTHPVRARDKSGFAEMGLRTEMYAHLLKYPTLPGFDQMERALWPFVPGINQLRRWWVETTRVKDTEENSKGIVMSLGKKGAVFASQFIQIIRERHRNDIPIELYYYGENDLPAKYRNYLTSTYKHVRCIDLEALGLFDADLVQLERQGFAIKPFALLATNFTEVMLADADAILLEDPDNFFQEPGYLDTGTLFFHDRDHNRAGGIEEIIQDFMHNQLSLRGPSPRLEQSAFWRKKGIFEQESGVVVVDKRRIETFAALLFTAWQNMGEIRKKTTYRIWWGDKETFWLAFEFSNFPYYFVPKYAQAIGSIRQREGATEGETTEEFCSEHPLHFLGADPEDRDGDGLNEINTHGRPAWFNGGILDSKPDSDTLYIEPNAFTHEGAWEFLFDTERWCIRNYTRGKLEDFDLVPRIEAIKEVARKAEDNFRAKIPKVTTVKEAVLEDQ</sequence>
<keyword evidence="4" id="KW-0808">Transferase</keyword>
<evidence type="ECO:0000256" key="3">
    <source>
        <dbReference type="ARBA" id="ARBA00022676"/>
    </source>
</evidence>
<evidence type="ECO:0000256" key="10">
    <source>
        <dbReference type="SAM" id="MobiDB-lite"/>
    </source>
</evidence>
<dbReference type="InterPro" id="IPR029044">
    <property type="entry name" value="Nucleotide-diphossugar_trans"/>
</dbReference>
<keyword evidence="13" id="KW-1185">Reference proteome</keyword>
<accession>A0A317XWA3</accession>
<dbReference type="PANTHER" id="PTHR31392">
    <property type="entry name" value="ALPHA-1,3-MANNOSYLTRANSFERASE MNN1-RELATED"/>
    <property type="match status" value="1"/>
</dbReference>
<comment type="similarity">
    <text evidence="2">Belongs to the MNN1/MNT family.</text>
</comment>
<organism evidence="12 13">
    <name type="scientific">Testicularia cyperi</name>
    <dbReference type="NCBI Taxonomy" id="1882483"/>
    <lineage>
        <taxon>Eukaryota</taxon>
        <taxon>Fungi</taxon>
        <taxon>Dikarya</taxon>
        <taxon>Basidiomycota</taxon>
        <taxon>Ustilaginomycotina</taxon>
        <taxon>Ustilaginomycetes</taxon>
        <taxon>Ustilaginales</taxon>
        <taxon>Anthracoideaceae</taxon>
        <taxon>Testicularia</taxon>
    </lineage>
</organism>
<evidence type="ECO:0000313" key="13">
    <source>
        <dbReference type="Proteomes" id="UP000246740"/>
    </source>
</evidence>
<protein>
    <recommendedName>
        <fullName evidence="14">Nucleotide-diphospho-sugar transferase</fullName>
    </recommendedName>
</protein>
<evidence type="ECO:0000256" key="7">
    <source>
        <dbReference type="ARBA" id="ARBA00022989"/>
    </source>
</evidence>
<keyword evidence="7 11" id="KW-1133">Transmembrane helix</keyword>
<dbReference type="SUPFAM" id="SSF53448">
    <property type="entry name" value="Nucleotide-diphospho-sugar transferases"/>
    <property type="match status" value="1"/>
</dbReference>
<feature type="region of interest" description="Disordered" evidence="10">
    <location>
        <begin position="22"/>
        <end position="65"/>
    </location>
</feature>
<name>A0A317XWA3_9BASI</name>
<keyword evidence="8 11" id="KW-0472">Membrane</keyword>
<gene>
    <name evidence="12" type="ORF">BCV70DRAFT_198393</name>
</gene>
<comment type="subcellular location">
    <subcellularLocation>
        <location evidence="1">Membrane</location>
        <topology evidence="1">Single-pass type II membrane protein</topology>
    </subcellularLocation>
</comment>
<evidence type="ECO:0000256" key="8">
    <source>
        <dbReference type="ARBA" id="ARBA00023136"/>
    </source>
</evidence>
<proteinExistence type="inferred from homology"/>
<dbReference type="PANTHER" id="PTHR31392:SF1">
    <property type="entry name" value="ALPHA-1,3-MANNOSYLTRANSFERASE MNN1-RELATED"/>
    <property type="match status" value="1"/>
</dbReference>
<evidence type="ECO:0000256" key="2">
    <source>
        <dbReference type="ARBA" id="ARBA00009105"/>
    </source>
</evidence>
<keyword evidence="3" id="KW-0328">Glycosyltransferase</keyword>
<dbReference type="InterPro" id="IPR022751">
    <property type="entry name" value="Alpha_mannosyltransferase"/>
</dbReference>
<evidence type="ECO:0008006" key="14">
    <source>
        <dbReference type="Google" id="ProtNLM"/>
    </source>
</evidence>
<evidence type="ECO:0000256" key="5">
    <source>
        <dbReference type="ARBA" id="ARBA00022692"/>
    </source>
</evidence>
<dbReference type="GO" id="GO:0006493">
    <property type="term" value="P:protein O-linked glycosylation"/>
    <property type="evidence" value="ECO:0007669"/>
    <property type="project" value="TreeGrafter"/>
</dbReference>
<evidence type="ECO:0000256" key="6">
    <source>
        <dbReference type="ARBA" id="ARBA00022968"/>
    </source>
</evidence>
<keyword evidence="6" id="KW-0735">Signal-anchor</keyword>
<dbReference type="GO" id="GO:0000033">
    <property type="term" value="F:alpha-1,3-mannosyltransferase activity"/>
    <property type="evidence" value="ECO:0007669"/>
    <property type="project" value="TreeGrafter"/>
</dbReference>
<dbReference type="GO" id="GO:0005794">
    <property type="term" value="C:Golgi apparatus"/>
    <property type="evidence" value="ECO:0007669"/>
    <property type="project" value="TreeGrafter"/>
</dbReference>
<dbReference type="STRING" id="1882483.A0A317XWA3"/>
<evidence type="ECO:0000256" key="9">
    <source>
        <dbReference type="ARBA" id="ARBA00023180"/>
    </source>
</evidence>
<dbReference type="Pfam" id="PF11051">
    <property type="entry name" value="Mannosyl_trans3"/>
    <property type="match status" value="1"/>
</dbReference>
<evidence type="ECO:0000256" key="1">
    <source>
        <dbReference type="ARBA" id="ARBA00004606"/>
    </source>
</evidence>
<evidence type="ECO:0000313" key="12">
    <source>
        <dbReference type="EMBL" id="PWZ02113.1"/>
    </source>
</evidence>
<keyword evidence="9" id="KW-0325">Glycoprotein</keyword>
<evidence type="ECO:0000256" key="11">
    <source>
        <dbReference type="SAM" id="Phobius"/>
    </source>
</evidence>
<keyword evidence="5 11" id="KW-0812">Transmembrane</keyword>